<comment type="caution">
    <text evidence="1">The sequence shown here is derived from an EMBL/GenBank/DDBJ whole genome shotgun (WGS) entry which is preliminary data.</text>
</comment>
<dbReference type="KEGG" id="qsa:O6P43_009236"/>
<evidence type="ECO:0000313" key="1">
    <source>
        <dbReference type="EMBL" id="KAJ7971163.1"/>
    </source>
</evidence>
<dbReference type="EMBL" id="JARAOO010000004">
    <property type="protein sequence ID" value="KAJ7971163.1"/>
    <property type="molecule type" value="Genomic_DNA"/>
</dbReference>
<accession>A0AAD7PXT9</accession>
<evidence type="ECO:0000313" key="2">
    <source>
        <dbReference type="Proteomes" id="UP001163823"/>
    </source>
</evidence>
<keyword evidence="1" id="KW-0645">Protease</keyword>
<dbReference type="Proteomes" id="UP001163823">
    <property type="component" value="Chromosome 4"/>
</dbReference>
<proteinExistence type="predicted"/>
<sequence length="222" mass="24864">MLFVTQENAGVNSGKSIPFGGYRSSCARSFLTPNLGFYQCCKSQYGVSFNNKIGSLLKRKSEIALLRIPYCCKSQTGFSGHNGIKSLMDGNKGEGKTHFVKDESSKLRNRFSLRLCPRLRLLALRIKRASIKSIFDNFCWCCANIVNEVALFAARRGAETVEREDIVEAIERAVSGINDKKLRPSTISKELGKLFPWMPSLVGRNVRKQHNLQDPLSHQSLS</sequence>
<protein>
    <submittedName>
        <fullName evidence="1">ATP-dependent zinc metalloprotease FTSH-like protein</fullName>
    </submittedName>
</protein>
<gene>
    <name evidence="1" type="ORF">O6P43_009236</name>
</gene>
<dbReference type="GO" id="GO:0008237">
    <property type="term" value="F:metallopeptidase activity"/>
    <property type="evidence" value="ECO:0007669"/>
    <property type="project" value="UniProtKB-KW"/>
</dbReference>
<keyword evidence="1" id="KW-0482">Metalloprotease</keyword>
<reference evidence="1" key="1">
    <citation type="journal article" date="2023" name="Science">
        <title>Elucidation of the pathway for biosynthesis of saponin adjuvants from the soapbark tree.</title>
        <authorList>
            <person name="Reed J."/>
            <person name="Orme A."/>
            <person name="El-Demerdash A."/>
            <person name="Owen C."/>
            <person name="Martin L.B.B."/>
            <person name="Misra R.C."/>
            <person name="Kikuchi S."/>
            <person name="Rejzek M."/>
            <person name="Martin A.C."/>
            <person name="Harkess A."/>
            <person name="Leebens-Mack J."/>
            <person name="Louveau T."/>
            <person name="Stephenson M.J."/>
            <person name="Osbourn A."/>
        </authorList>
    </citation>
    <scope>NUCLEOTIDE SEQUENCE</scope>
    <source>
        <strain evidence="1">S10</strain>
    </source>
</reference>
<dbReference type="AlphaFoldDB" id="A0AAD7PXT9"/>
<keyword evidence="1" id="KW-0378">Hydrolase</keyword>
<keyword evidence="2" id="KW-1185">Reference proteome</keyword>
<organism evidence="1 2">
    <name type="scientific">Quillaja saponaria</name>
    <name type="common">Soap bark tree</name>
    <dbReference type="NCBI Taxonomy" id="32244"/>
    <lineage>
        <taxon>Eukaryota</taxon>
        <taxon>Viridiplantae</taxon>
        <taxon>Streptophyta</taxon>
        <taxon>Embryophyta</taxon>
        <taxon>Tracheophyta</taxon>
        <taxon>Spermatophyta</taxon>
        <taxon>Magnoliopsida</taxon>
        <taxon>eudicotyledons</taxon>
        <taxon>Gunneridae</taxon>
        <taxon>Pentapetalae</taxon>
        <taxon>rosids</taxon>
        <taxon>fabids</taxon>
        <taxon>Fabales</taxon>
        <taxon>Quillajaceae</taxon>
        <taxon>Quillaja</taxon>
    </lineage>
</organism>
<name>A0AAD7PXT9_QUISA</name>